<dbReference type="STRING" id="640205.SAMN05216381_3425"/>
<sequence length="161" mass="17429">MNNSQRGSGHLFSLMVIALIGWGAYVTLYVPYEHRKSMETFRSQPPAVSPAKVAIVDAYKAKPTPAQLPRGLYSGTVEQDGYPMSISFDFADDQVITKKALIKNYQFAGSAAYQFDGSVLTFNNVKGDAVLFPGTGEPIEVISASEIHVPGPGTTLVLKQQ</sequence>
<name>A0A1G7SH44_9GAMM</name>
<keyword evidence="1" id="KW-0812">Transmembrane</keyword>
<evidence type="ECO:0000313" key="2">
    <source>
        <dbReference type="EMBL" id="SDG21540.1"/>
    </source>
</evidence>
<evidence type="ECO:0000313" key="3">
    <source>
        <dbReference type="Proteomes" id="UP000243378"/>
    </source>
</evidence>
<organism evidence="2 3">
    <name type="scientific">Phytopseudomonas seleniipraecipitans</name>
    <dbReference type="NCBI Taxonomy" id="640205"/>
    <lineage>
        <taxon>Bacteria</taxon>
        <taxon>Pseudomonadati</taxon>
        <taxon>Pseudomonadota</taxon>
        <taxon>Gammaproteobacteria</taxon>
        <taxon>Pseudomonadales</taxon>
        <taxon>Pseudomonadaceae</taxon>
        <taxon>Phytopseudomonas</taxon>
    </lineage>
</organism>
<evidence type="ECO:0000256" key="1">
    <source>
        <dbReference type="SAM" id="Phobius"/>
    </source>
</evidence>
<dbReference type="AlphaFoldDB" id="A0A1G7SH44"/>
<proteinExistence type="predicted"/>
<keyword evidence="1" id="KW-0472">Membrane</keyword>
<feature type="transmembrane region" description="Helical" evidence="1">
    <location>
        <begin position="12"/>
        <end position="32"/>
    </location>
</feature>
<dbReference type="Proteomes" id="UP000243378">
    <property type="component" value="Unassembled WGS sequence"/>
</dbReference>
<dbReference type="EMBL" id="FNBM01000008">
    <property type="protein sequence ID" value="SDG21540.1"/>
    <property type="molecule type" value="Genomic_DNA"/>
</dbReference>
<dbReference type="OrthoDB" id="6860201at2"/>
<accession>A0A1G7SH44</accession>
<keyword evidence="1" id="KW-1133">Transmembrane helix</keyword>
<protein>
    <submittedName>
        <fullName evidence="2">Uncharacterized protein</fullName>
    </submittedName>
</protein>
<reference evidence="2 3" key="1">
    <citation type="submission" date="2016-10" db="EMBL/GenBank/DDBJ databases">
        <authorList>
            <person name="de Groot N.N."/>
        </authorList>
    </citation>
    <scope>NUCLEOTIDE SEQUENCE [LARGE SCALE GENOMIC DNA]</scope>
    <source>
        <strain evidence="2 3">LMG 25475</strain>
    </source>
</reference>
<dbReference type="RefSeq" id="WP_092370266.1">
    <property type="nucleotide sequence ID" value="NZ_FNBM01000008.1"/>
</dbReference>
<gene>
    <name evidence="2" type="ORF">SAMN05216381_3425</name>
</gene>